<dbReference type="AlphaFoldDB" id="A0A662YPS3"/>
<reference evidence="2 3" key="1">
    <citation type="submission" date="2019-01" db="EMBL/GenBank/DDBJ databases">
        <title>Draft Genome and Complete Hox-Cluster Characterization of the Sterlet Sturgeon (Acipenser ruthenus).</title>
        <authorList>
            <person name="Wei Q."/>
        </authorList>
    </citation>
    <scope>NUCLEOTIDE SEQUENCE [LARGE SCALE GENOMIC DNA]</scope>
    <source>
        <strain evidence="2">WHYD16114868_AA</strain>
        <tissue evidence="2">Blood</tissue>
    </source>
</reference>
<evidence type="ECO:0000256" key="1">
    <source>
        <dbReference type="SAM" id="MobiDB-lite"/>
    </source>
</evidence>
<comment type="caution">
    <text evidence="2">The sequence shown here is derived from an EMBL/GenBank/DDBJ whole genome shotgun (WGS) entry which is preliminary data.</text>
</comment>
<evidence type="ECO:0000313" key="3">
    <source>
        <dbReference type="Proteomes" id="UP000289886"/>
    </source>
</evidence>
<accession>A0A662YPS3</accession>
<keyword evidence="3" id="KW-1185">Reference proteome</keyword>
<proteinExistence type="predicted"/>
<dbReference type="Proteomes" id="UP000289886">
    <property type="component" value="Unassembled WGS sequence"/>
</dbReference>
<gene>
    <name evidence="2" type="ORF">EOD39_12962</name>
</gene>
<feature type="region of interest" description="Disordered" evidence="1">
    <location>
        <begin position="38"/>
        <end position="111"/>
    </location>
</feature>
<dbReference type="EMBL" id="SCEB01000633">
    <property type="protein sequence ID" value="RXM98577.1"/>
    <property type="molecule type" value="Genomic_DNA"/>
</dbReference>
<feature type="compositionally biased region" description="Polar residues" evidence="1">
    <location>
        <begin position="88"/>
        <end position="99"/>
    </location>
</feature>
<evidence type="ECO:0000313" key="2">
    <source>
        <dbReference type="EMBL" id="RXM98577.1"/>
    </source>
</evidence>
<protein>
    <submittedName>
        <fullName evidence="2">Uncharacterized protein</fullName>
    </submittedName>
</protein>
<organism evidence="2 3">
    <name type="scientific">Acipenser ruthenus</name>
    <name type="common">Sterlet sturgeon</name>
    <dbReference type="NCBI Taxonomy" id="7906"/>
    <lineage>
        <taxon>Eukaryota</taxon>
        <taxon>Metazoa</taxon>
        <taxon>Chordata</taxon>
        <taxon>Craniata</taxon>
        <taxon>Vertebrata</taxon>
        <taxon>Euteleostomi</taxon>
        <taxon>Actinopterygii</taxon>
        <taxon>Chondrostei</taxon>
        <taxon>Acipenseriformes</taxon>
        <taxon>Acipenseridae</taxon>
        <taxon>Acipenser</taxon>
    </lineage>
</organism>
<name>A0A662YPS3_ACIRT</name>
<sequence>MESFYIKQESSEPPSAPLKCVVSEDWSVQIKEEVTRVADSPGYITTESTGDDEGDIKQEETSQTSSTVTPTAGREQLESVVDLDSHQTHPSKSPGVTKQTAEERGLLPQCQ</sequence>